<evidence type="ECO:0000313" key="2">
    <source>
        <dbReference type="Proteomes" id="UP000594261"/>
    </source>
</evidence>
<dbReference type="Gramene" id="QL11p021645:mrna">
    <property type="protein sequence ID" value="QL11p021645:mrna"/>
    <property type="gene ID" value="QL11p021645"/>
</dbReference>
<dbReference type="AlphaFoldDB" id="A0A7N2MWC9"/>
<accession>A0A7N2MWC9</accession>
<sequence>MGARIPIKKPGKATIEYLTRFRHRLAFGVIICISFKESIYECSSRSIQVPKQPISTEGMESGWWGSLDVSYNNIQGEIPYSLPPNATNIIPGHFSCRNLSHSLLSGPIGNVFTGLQNLREMYVFFT</sequence>
<dbReference type="Proteomes" id="UP000594261">
    <property type="component" value="Chromosome 11"/>
</dbReference>
<organism evidence="1 2">
    <name type="scientific">Quercus lobata</name>
    <name type="common">Valley oak</name>
    <dbReference type="NCBI Taxonomy" id="97700"/>
    <lineage>
        <taxon>Eukaryota</taxon>
        <taxon>Viridiplantae</taxon>
        <taxon>Streptophyta</taxon>
        <taxon>Embryophyta</taxon>
        <taxon>Tracheophyta</taxon>
        <taxon>Spermatophyta</taxon>
        <taxon>Magnoliopsida</taxon>
        <taxon>eudicotyledons</taxon>
        <taxon>Gunneridae</taxon>
        <taxon>Pentapetalae</taxon>
        <taxon>rosids</taxon>
        <taxon>fabids</taxon>
        <taxon>Fagales</taxon>
        <taxon>Fagaceae</taxon>
        <taxon>Quercus</taxon>
    </lineage>
</organism>
<dbReference type="EnsemblPlants" id="QL11p021645:mrna">
    <property type="protein sequence ID" value="QL11p021645:mrna"/>
    <property type="gene ID" value="QL11p021645"/>
</dbReference>
<protein>
    <submittedName>
        <fullName evidence="1">Uncharacterized protein</fullName>
    </submittedName>
</protein>
<name>A0A7N2MWC9_QUELO</name>
<evidence type="ECO:0000313" key="1">
    <source>
        <dbReference type="EnsemblPlants" id="QL11p021645:mrna"/>
    </source>
</evidence>
<reference evidence="1 2" key="1">
    <citation type="journal article" date="2016" name="G3 (Bethesda)">
        <title>First Draft Assembly and Annotation of the Genome of a California Endemic Oak Quercus lobata Nee (Fagaceae).</title>
        <authorList>
            <person name="Sork V.L."/>
            <person name="Fitz-Gibbon S.T."/>
            <person name="Puiu D."/>
            <person name="Crepeau M."/>
            <person name="Gugger P.F."/>
            <person name="Sherman R."/>
            <person name="Stevens K."/>
            <person name="Langley C.H."/>
            <person name="Pellegrini M."/>
            <person name="Salzberg S.L."/>
        </authorList>
    </citation>
    <scope>NUCLEOTIDE SEQUENCE [LARGE SCALE GENOMIC DNA]</scope>
    <source>
        <strain evidence="1 2">cv. SW786</strain>
    </source>
</reference>
<proteinExistence type="predicted"/>
<reference evidence="1" key="2">
    <citation type="submission" date="2021-01" db="UniProtKB">
        <authorList>
            <consortium name="EnsemblPlants"/>
        </authorList>
    </citation>
    <scope>IDENTIFICATION</scope>
</reference>
<dbReference type="InParanoid" id="A0A7N2MWC9"/>
<keyword evidence="2" id="KW-1185">Reference proteome</keyword>
<dbReference type="EMBL" id="LRBV02000011">
    <property type="status" value="NOT_ANNOTATED_CDS"/>
    <property type="molecule type" value="Genomic_DNA"/>
</dbReference>